<dbReference type="OrthoDB" id="5520910at2"/>
<protein>
    <submittedName>
        <fullName evidence="9">Cytochrome c</fullName>
    </submittedName>
</protein>
<organism evidence="9 10">
    <name type="scientific">Caenimonas koreensis DSM 17982</name>
    <dbReference type="NCBI Taxonomy" id="1121255"/>
    <lineage>
        <taxon>Bacteria</taxon>
        <taxon>Pseudomonadati</taxon>
        <taxon>Pseudomonadota</taxon>
        <taxon>Betaproteobacteria</taxon>
        <taxon>Burkholderiales</taxon>
        <taxon>Comamonadaceae</taxon>
        <taxon>Caenimonas</taxon>
    </lineage>
</organism>
<dbReference type="GO" id="GO:0022900">
    <property type="term" value="P:electron transport chain"/>
    <property type="evidence" value="ECO:0007669"/>
    <property type="project" value="InterPro"/>
</dbReference>
<dbReference type="PIRSF" id="PIRSF000027">
    <property type="entry name" value="Cytc_c_prime"/>
    <property type="match status" value="1"/>
</dbReference>
<dbReference type="InterPro" id="IPR012127">
    <property type="entry name" value="Cyt_c_prime"/>
</dbReference>
<dbReference type="RefSeq" id="WP_153586357.1">
    <property type="nucleotide sequence ID" value="NZ_WJBU01000019.1"/>
</dbReference>
<dbReference type="GO" id="GO:0005506">
    <property type="term" value="F:iron ion binding"/>
    <property type="evidence" value="ECO:0007669"/>
    <property type="project" value="InterPro"/>
</dbReference>
<evidence type="ECO:0000256" key="8">
    <source>
        <dbReference type="SAM" id="SignalP"/>
    </source>
</evidence>
<keyword evidence="4" id="KW-0249">Electron transport</keyword>
<dbReference type="SUPFAM" id="SSF47175">
    <property type="entry name" value="Cytochromes"/>
    <property type="match status" value="1"/>
</dbReference>
<dbReference type="InterPro" id="IPR002321">
    <property type="entry name" value="Cyt_c_II"/>
</dbReference>
<feature type="chain" id="PRO_5032424437" evidence="8">
    <location>
        <begin position="22"/>
        <end position="151"/>
    </location>
</feature>
<evidence type="ECO:0000256" key="4">
    <source>
        <dbReference type="ARBA" id="ARBA00022982"/>
    </source>
</evidence>
<name>A0A844AWY4_9BURK</name>
<evidence type="ECO:0000256" key="5">
    <source>
        <dbReference type="ARBA" id="ARBA00023004"/>
    </source>
</evidence>
<accession>A0A844AWY4</accession>
<evidence type="ECO:0000256" key="2">
    <source>
        <dbReference type="ARBA" id="ARBA00022617"/>
    </source>
</evidence>
<dbReference type="Pfam" id="PF01322">
    <property type="entry name" value="Cytochrom_C_2"/>
    <property type="match status" value="1"/>
</dbReference>
<keyword evidence="3 6" id="KW-0479">Metal-binding</keyword>
<dbReference type="Gene3D" id="1.20.120.10">
    <property type="entry name" value="Cytochrome c/b562"/>
    <property type="match status" value="1"/>
</dbReference>
<evidence type="ECO:0000313" key="9">
    <source>
        <dbReference type="EMBL" id="MRD49040.1"/>
    </source>
</evidence>
<evidence type="ECO:0000256" key="3">
    <source>
        <dbReference type="ARBA" id="ARBA00022723"/>
    </source>
</evidence>
<dbReference type="PROSITE" id="PS51009">
    <property type="entry name" value="CYTCII"/>
    <property type="match status" value="1"/>
</dbReference>
<keyword evidence="5 6" id="KW-0408">Iron</keyword>
<dbReference type="GO" id="GO:0020037">
    <property type="term" value="F:heme binding"/>
    <property type="evidence" value="ECO:0007669"/>
    <property type="project" value="InterPro"/>
</dbReference>
<dbReference type="GO" id="GO:0042597">
    <property type="term" value="C:periplasmic space"/>
    <property type="evidence" value="ECO:0007669"/>
    <property type="project" value="InterPro"/>
</dbReference>
<keyword evidence="8" id="KW-0732">Signal</keyword>
<keyword evidence="1" id="KW-0813">Transport</keyword>
<evidence type="ECO:0000256" key="6">
    <source>
        <dbReference type="PIRSR" id="PIRSR000027-1"/>
    </source>
</evidence>
<evidence type="ECO:0000256" key="7">
    <source>
        <dbReference type="PIRSR" id="PIRSR000027-2"/>
    </source>
</evidence>
<reference evidence="9 10" key="1">
    <citation type="submission" date="2019-11" db="EMBL/GenBank/DDBJ databases">
        <title>Caenimonas koreensis gen. nov., sp. nov., isolated from activated sludge.</title>
        <authorList>
            <person name="Seung H.R."/>
        </authorList>
    </citation>
    <scope>NUCLEOTIDE SEQUENCE [LARGE SCALE GENOMIC DNA]</scope>
    <source>
        <strain evidence="9 10">EMB320</strain>
    </source>
</reference>
<dbReference type="AlphaFoldDB" id="A0A844AWY4"/>
<dbReference type="Proteomes" id="UP000487350">
    <property type="component" value="Unassembled WGS sequence"/>
</dbReference>
<comment type="caution">
    <text evidence="9">The sequence shown here is derived from an EMBL/GenBank/DDBJ whole genome shotgun (WGS) entry which is preliminary data.</text>
</comment>
<proteinExistence type="predicted"/>
<dbReference type="EMBL" id="WJBU01000019">
    <property type="protein sequence ID" value="MRD49040.1"/>
    <property type="molecule type" value="Genomic_DNA"/>
</dbReference>
<feature type="binding site" description="covalent" evidence="7">
    <location>
        <position position="141"/>
    </location>
    <ligand>
        <name>heme c</name>
        <dbReference type="ChEBI" id="CHEBI:61717"/>
    </ligand>
</feature>
<sequence length="151" mass="16454">MYVRKLLVLSLTAVLALPAFAQFRKPEDAVKYRQSVMYTMGTHFYSRVGGMANGRVPFDAKAAAENVEIVATLSRLPWAAFPADSNGVGKTDAKPAVWTEQAKFKDLADKMQAEVVKLQAAAKTGDFEALKVAYRATSSSCKACHDAFTNQ</sequence>
<evidence type="ECO:0000256" key="1">
    <source>
        <dbReference type="ARBA" id="ARBA00022448"/>
    </source>
</evidence>
<dbReference type="InterPro" id="IPR010980">
    <property type="entry name" value="Cyt_c/b562"/>
</dbReference>
<feature type="signal peptide" evidence="8">
    <location>
        <begin position="1"/>
        <end position="21"/>
    </location>
</feature>
<gene>
    <name evidence="9" type="ORF">GHT07_17325</name>
</gene>
<comment type="PTM">
    <text evidence="7">Binds 1 heme group per subunit.</text>
</comment>
<keyword evidence="10" id="KW-1185">Reference proteome</keyword>
<keyword evidence="2 7" id="KW-0349">Heme</keyword>
<dbReference type="GO" id="GO:0009055">
    <property type="term" value="F:electron transfer activity"/>
    <property type="evidence" value="ECO:0007669"/>
    <property type="project" value="InterPro"/>
</dbReference>
<feature type="binding site" description="axial binding residue" evidence="6">
    <location>
        <position position="145"/>
    </location>
    <ligand>
        <name>heme c</name>
        <dbReference type="ChEBI" id="CHEBI:61717"/>
    </ligand>
    <ligandPart>
        <name>Fe</name>
        <dbReference type="ChEBI" id="CHEBI:18248"/>
    </ligandPart>
</feature>
<feature type="binding site" description="covalent" evidence="7">
    <location>
        <position position="144"/>
    </location>
    <ligand>
        <name>heme c</name>
        <dbReference type="ChEBI" id="CHEBI:61717"/>
    </ligand>
</feature>
<evidence type="ECO:0000313" key="10">
    <source>
        <dbReference type="Proteomes" id="UP000487350"/>
    </source>
</evidence>